<dbReference type="InterPro" id="IPR029028">
    <property type="entry name" value="Alpha/beta_knot_MTases"/>
</dbReference>
<dbReference type="OrthoDB" id="270651at2759"/>
<protein>
    <recommendedName>
        <fullName evidence="4">tRNA/rRNA methyltransferase SpoU type domain-containing protein</fullName>
    </recommendedName>
</protein>
<evidence type="ECO:0000313" key="6">
    <source>
        <dbReference type="Proteomes" id="UP000041254"/>
    </source>
</evidence>
<dbReference type="OMA" id="CDHFVYI"/>
<dbReference type="PhylomeDB" id="A0A0G4FYE4"/>
<evidence type="ECO:0000259" key="4">
    <source>
        <dbReference type="Pfam" id="PF00588"/>
    </source>
</evidence>
<dbReference type="GO" id="GO:0006396">
    <property type="term" value="P:RNA processing"/>
    <property type="evidence" value="ECO:0007669"/>
    <property type="project" value="InterPro"/>
</dbReference>
<dbReference type="Proteomes" id="UP000041254">
    <property type="component" value="Unassembled WGS sequence"/>
</dbReference>
<feature type="compositionally biased region" description="Basic and acidic residues" evidence="3">
    <location>
        <begin position="226"/>
        <end position="235"/>
    </location>
</feature>
<dbReference type="InParanoid" id="A0A0G4FYE4"/>
<sequence>MNGEGSSDAADALVMASESPDVRKADQPSPTSDEDSQPQHQSFLLLHNIGKRSNWGSLLRSASAFGVSEVLVVGERKLKTFGNQGTLPHLQFRYFNTLEAAVEWLHARDITLIGVEIVDEAIPVHHPQAFERSSCIMLGNEGTGMTAKQLQMCDRFVYTPQYGGGTASLNVTVAGSIVLHHFAIWAGFREGSRTGHKFDVAPVRSKLEQYERPTDQELAERMRLRDQRSARRQFDGDEGADGCGLVFVESEGEEGDDEQDRDDVG</sequence>
<name>A0A0G4FYE4_VITBC</name>
<dbReference type="GO" id="GO:0003723">
    <property type="term" value="F:RNA binding"/>
    <property type="evidence" value="ECO:0007669"/>
    <property type="project" value="InterPro"/>
</dbReference>
<organism evidence="5 6">
    <name type="scientific">Vitrella brassicaformis (strain CCMP3155)</name>
    <dbReference type="NCBI Taxonomy" id="1169540"/>
    <lineage>
        <taxon>Eukaryota</taxon>
        <taxon>Sar</taxon>
        <taxon>Alveolata</taxon>
        <taxon>Colpodellida</taxon>
        <taxon>Vitrellaceae</taxon>
        <taxon>Vitrella</taxon>
    </lineage>
</organism>
<dbReference type="EMBL" id="CDMY01000521">
    <property type="protein sequence ID" value="CEM20198.1"/>
    <property type="molecule type" value="Genomic_DNA"/>
</dbReference>
<feature type="region of interest" description="Disordered" evidence="3">
    <location>
        <begin position="1"/>
        <end position="39"/>
    </location>
</feature>
<dbReference type="SUPFAM" id="SSF75217">
    <property type="entry name" value="alpha/beta knot"/>
    <property type="match status" value="1"/>
</dbReference>
<dbReference type="AlphaFoldDB" id="A0A0G4FYE4"/>
<dbReference type="CDD" id="cd18096">
    <property type="entry name" value="SpoU-like"/>
    <property type="match status" value="1"/>
</dbReference>
<dbReference type="InterPro" id="IPR051259">
    <property type="entry name" value="rRNA_Methyltransferase"/>
</dbReference>
<dbReference type="Gene3D" id="3.40.1280.10">
    <property type="match status" value="1"/>
</dbReference>
<feature type="domain" description="tRNA/rRNA methyltransferase SpoU type" evidence="4">
    <location>
        <begin position="43"/>
        <end position="180"/>
    </location>
</feature>
<keyword evidence="6" id="KW-1185">Reference proteome</keyword>
<proteinExistence type="predicted"/>
<dbReference type="PANTHER" id="PTHR43191:SF7">
    <property type="entry name" value="OBP33PEP LIKE PROTEIN"/>
    <property type="match status" value="1"/>
</dbReference>
<keyword evidence="1" id="KW-0489">Methyltransferase</keyword>
<dbReference type="VEuPathDB" id="CryptoDB:Vbra_21771"/>
<dbReference type="STRING" id="1169540.A0A0G4FYE4"/>
<feature type="region of interest" description="Disordered" evidence="3">
    <location>
        <begin position="226"/>
        <end position="265"/>
    </location>
</feature>
<dbReference type="Pfam" id="PF00588">
    <property type="entry name" value="SpoU_methylase"/>
    <property type="match status" value="1"/>
</dbReference>
<feature type="compositionally biased region" description="Acidic residues" evidence="3">
    <location>
        <begin position="250"/>
        <end position="265"/>
    </location>
</feature>
<keyword evidence="2" id="KW-0808">Transferase</keyword>
<reference evidence="5 6" key="1">
    <citation type="submission" date="2014-11" db="EMBL/GenBank/DDBJ databases">
        <authorList>
            <person name="Zhu J."/>
            <person name="Qi W."/>
            <person name="Song R."/>
        </authorList>
    </citation>
    <scope>NUCLEOTIDE SEQUENCE [LARGE SCALE GENOMIC DNA]</scope>
</reference>
<accession>A0A0G4FYE4</accession>
<evidence type="ECO:0000256" key="2">
    <source>
        <dbReference type="ARBA" id="ARBA00022679"/>
    </source>
</evidence>
<dbReference type="PANTHER" id="PTHR43191">
    <property type="entry name" value="RRNA METHYLTRANSFERASE 3"/>
    <property type="match status" value="1"/>
</dbReference>
<dbReference type="GO" id="GO:0008173">
    <property type="term" value="F:RNA methyltransferase activity"/>
    <property type="evidence" value="ECO:0007669"/>
    <property type="project" value="InterPro"/>
</dbReference>
<dbReference type="InterPro" id="IPR029026">
    <property type="entry name" value="tRNA_m1G_MTases_N"/>
</dbReference>
<dbReference type="GO" id="GO:0032259">
    <property type="term" value="P:methylation"/>
    <property type="evidence" value="ECO:0007669"/>
    <property type="project" value="UniProtKB-KW"/>
</dbReference>
<evidence type="ECO:0000313" key="5">
    <source>
        <dbReference type="EMBL" id="CEM20198.1"/>
    </source>
</evidence>
<gene>
    <name evidence="5" type="ORF">Vbra_21771</name>
</gene>
<dbReference type="InterPro" id="IPR001537">
    <property type="entry name" value="SpoU_MeTrfase"/>
</dbReference>
<evidence type="ECO:0000256" key="1">
    <source>
        <dbReference type="ARBA" id="ARBA00022603"/>
    </source>
</evidence>
<evidence type="ECO:0000256" key="3">
    <source>
        <dbReference type="SAM" id="MobiDB-lite"/>
    </source>
</evidence>